<reference evidence="1 2" key="1">
    <citation type="submission" date="2023-05" db="EMBL/GenBank/DDBJ databases">
        <title>Genome sequence of Pinibacter sp. MAH-24.</title>
        <authorList>
            <person name="Huq M.A."/>
        </authorList>
    </citation>
    <scope>NUCLEOTIDE SEQUENCE [LARGE SCALE GENOMIC DNA]</scope>
    <source>
        <strain evidence="1 2">MAH-24</strain>
    </source>
</reference>
<organism evidence="1 2">
    <name type="scientific">Pinibacter soli</name>
    <dbReference type="NCBI Taxonomy" id="3044211"/>
    <lineage>
        <taxon>Bacteria</taxon>
        <taxon>Pseudomonadati</taxon>
        <taxon>Bacteroidota</taxon>
        <taxon>Chitinophagia</taxon>
        <taxon>Chitinophagales</taxon>
        <taxon>Chitinophagaceae</taxon>
        <taxon>Pinibacter</taxon>
    </lineage>
</organism>
<dbReference type="Proteomes" id="UP001226434">
    <property type="component" value="Unassembled WGS sequence"/>
</dbReference>
<keyword evidence="2" id="KW-1185">Reference proteome</keyword>
<name>A0ABT6R9Q1_9BACT</name>
<gene>
    <name evidence="1" type="ORF">QJ048_05040</name>
</gene>
<evidence type="ECO:0000313" key="2">
    <source>
        <dbReference type="Proteomes" id="UP001226434"/>
    </source>
</evidence>
<sequence>MALSKDVLGKGLYNALKAFNDKDKDALGDLEDARLSFCKALADEIIKHIASAGVVKVTVNTTGTAAAQAGTGTGTIS</sequence>
<dbReference type="EMBL" id="JASBRG010000003">
    <property type="protein sequence ID" value="MDI3319125.1"/>
    <property type="molecule type" value="Genomic_DNA"/>
</dbReference>
<comment type="caution">
    <text evidence="1">The sequence shown here is derived from an EMBL/GenBank/DDBJ whole genome shotgun (WGS) entry which is preliminary data.</text>
</comment>
<accession>A0ABT6R9Q1</accession>
<evidence type="ECO:0000313" key="1">
    <source>
        <dbReference type="EMBL" id="MDI3319125.1"/>
    </source>
</evidence>
<proteinExistence type="predicted"/>
<protein>
    <submittedName>
        <fullName evidence="1">Uncharacterized protein</fullName>
    </submittedName>
</protein>
<dbReference type="RefSeq" id="WP_282333240.1">
    <property type="nucleotide sequence ID" value="NZ_JASBRG010000003.1"/>
</dbReference>